<evidence type="ECO:0000313" key="11">
    <source>
        <dbReference type="Proteomes" id="UP000316621"/>
    </source>
</evidence>
<comment type="similarity">
    <text evidence="3">Belongs to the cytochrome P450 family.</text>
</comment>
<dbReference type="InterPro" id="IPR036396">
    <property type="entry name" value="Cyt_P450_sf"/>
</dbReference>
<dbReference type="Pfam" id="PF00067">
    <property type="entry name" value="p450"/>
    <property type="match status" value="1"/>
</dbReference>
<evidence type="ECO:0008006" key="12">
    <source>
        <dbReference type="Google" id="ProtNLM"/>
    </source>
</evidence>
<accession>A0A4Y7J0B3</accession>
<dbReference type="PANTHER" id="PTHR47943:SF2">
    <property type="entry name" value="CYTOCHROME P450"/>
    <property type="match status" value="1"/>
</dbReference>
<dbReference type="PANTHER" id="PTHR47943">
    <property type="entry name" value="CYTOCHROME P450 93A3-LIKE"/>
    <property type="match status" value="1"/>
</dbReference>
<keyword evidence="6" id="KW-0560">Oxidoreductase</keyword>
<evidence type="ECO:0000256" key="1">
    <source>
        <dbReference type="ARBA" id="ARBA00001971"/>
    </source>
</evidence>
<name>A0A4Y7J0B3_PAPSO</name>
<dbReference type="SUPFAM" id="SSF48264">
    <property type="entry name" value="Cytochrome P450"/>
    <property type="match status" value="1"/>
</dbReference>
<reference evidence="10 11" key="1">
    <citation type="journal article" date="2018" name="Science">
        <title>The opium poppy genome and morphinan production.</title>
        <authorList>
            <person name="Guo L."/>
            <person name="Winzer T."/>
            <person name="Yang X."/>
            <person name="Li Y."/>
            <person name="Ning Z."/>
            <person name="He Z."/>
            <person name="Teodor R."/>
            <person name="Lu Y."/>
            <person name="Bowser T.A."/>
            <person name="Graham I.A."/>
            <person name="Ye K."/>
        </authorList>
    </citation>
    <scope>NUCLEOTIDE SEQUENCE [LARGE SCALE GENOMIC DNA]</scope>
    <source>
        <strain evidence="11">cv. HN1</strain>
        <tissue evidence="10">Leaves</tissue>
    </source>
</reference>
<keyword evidence="11" id="KW-1185">Reference proteome</keyword>
<dbReference type="GO" id="GO:0016705">
    <property type="term" value="F:oxidoreductase activity, acting on paired donors, with incorporation or reduction of molecular oxygen"/>
    <property type="evidence" value="ECO:0007669"/>
    <property type="project" value="InterPro"/>
</dbReference>
<protein>
    <recommendedName>
        <fullName evidence="12">Cytochrome P450</fullName>
    </recommendedName>
</protein>
<dbReference type="OMA" id="YANESHN"/>
<dbReference type="GO" id="GO:0016020">
    <property type="term" value="C:membrane"/>
    <property type="evidence" value="ECO:0007669"/>
    <property type="project" value="UniProtKB-SubCell"/>
</dbReference>
<proteinExistence type="inferred from homology"/>
<dbReference type="GO" id="GO:0005506">
    <property type="term" value="F:iron ion binding"/>
    <property type="evidence" value="ECO:0007669"/>
    <property type="project" value="InterPro"/>
</dbReference>
<evidence type="ECO:0000256" key="6">
    <source>
        <dbReference type="ARBA" id="ARBA00023002"/>
    </source>
</evidence>
<dbReference type="GO" id="GO:0020037">
    <property type="term" value="F:heme binding"/>
    <property type="evidence" value="ECO:0007669"/>
    <property type="project" value="InterPro"/>
</dbReference>
<dbReference type="GO" id="GO:0033075">
    <property type="term" value="P:isoquinoline alkaloid biosynthetic process"/>
    <property type="evidence" value="ECO:0007669"/>
    <property type="project" value="UniProtKB-ARBA"/>
</dbReference>
<keyword evidence="5" id="KW-0479">Metal-binding</keyword>
<keyword evidence="8" id="KW-0503">Monooxygenase</keyword>
<evidence type="ECO:0000256" key="8">
    <source>
        <dbReference type="ARBA" id="ARBA00023033"/>
    </source>
</evidence>
<sequence length="125" mass="14302">MLGEAVHRDLHRLSTKYGPIMYLRLGSLPTIVVSSAEAAELFLKTHDLNFASRPFSAAAKYISYDHKGFFTEYGPYWRNVRKLSTLKLLNHNKIESFGSMRSSEIELLITSLRDAASLHESSRYY</sequence>
<keyword evidence="7" id="KW-0408">Iron</keyword>
<dbReference type="GO" id="GO:0004497">
    <property type="term" value="F:monooxygenase activity"/>
    <property type="evidence" value="ECO:0007669"/>
    <property type="project" value="UniProtKB-KW"/>
</dbReference>
<dbReference type="Gramene" id="RZC54574">
    <property type="protein sequence ID" value="RZC54574"/>
    <property type="gene ID" value="C5167_013478"/>
</dbReference>
<dbReference type="Proteomes" id="UP000316621">
    <property type="component" value="Chromosome 3"/>
</dbReference>
<dbReference type="PRINTS" id="PR00463">
    <property type="entry name" value="EP450I"/>
</dbReference>
<comment type="cofactor">
    <cofactor evidence="1">
        <name>heme</name>
        <dbReference type="ChEBI" id="CHEBI:30413"/>
    </cofactor>
</comment>
<organism evidence="10 11">
    <name type="scientific">Papaver somniferum</name>
    <name type="common">Opium poppy</name>
    <dbReference type="NCBI Taxonomy" id="3469"/>
    <lineage>
        <taxon>Eukaryota</taxon>
        <taxon>Viridiplantae</taxon>
        <taxon>Streptophyta</taxon>
        <taxon>Embryophyta</taxon>
        <taxon>Tracheophyta</taxon>
        <taxon>Spermatophyta</taxon>
        <taxon>Magnoliopsida</taxon>
        <taxon>Ranunculales</taxon>
        <taxon>Papaveraceae</taxon>
        <taxon>Papaveroideae</taxon>
        <taxon>Papaver</taxon>
    </lineage>
</organism>
<dbReference type="AlphaFoldDB" id="A0A4Y7J0B3"/>
<evidence type="ECO:0000313" key="10">
    <source>
        <dbReference type="EMBL" id="RZC54574.1"/>
    </source>
</evidence>
<evidence type="ECO:0000256" key="9">
    <source>
        <dbReference type="ARBA" id="ARBA00023136"/>
    </source>
</evidence>
<evidence type="ECO:0000256" key="3">
    <source>
        <dbReference type="ARBA" id="ARBA00010617"/>
    </source>
</evidence>
<dbReference type="InterPro" id="IPR002401">
    <property type="entry name" value="Cyt_P450_E_grp-I"/>
</dbReference>
<comment type="subcellular location">
    <subcellularLocation>
        <location evidence="2">Membrane</location>
    </subcellularLocation>
</comment>
<evidence type="ECO:0000256" key="7">
    <source>
        <dbReference type="ARBA" id="ARBA00023004"/>
    </source>
</evidence>
<dbReference type="Gene3D" id="1.10.630.10">
    <property type="entry name" value="Cytochrome P450"/>
    <property type="match status" value="1"/>
</dbReference>
<evidence type="ECO:0000256" key="4">
    <source>
        <dbReference type="ARBA" id="ARBA00022617"/>
    </source>
</evidence>
<dbReference type="EMBL" id="CM010717">
    <property type="protein sequence ID" value="RZC54574.1"/>
    <property type="molecule type" value="Genomic_DNA"/>
</dbReference>
<dbReference type="InterPro" id="IPR001128">
    <property type="entry name" value="Cyt_P450"/>
</dbReference>
<keyword evidence="4" id="KW-0349">Heme</keyword>
<gene>
    <name evidence="10" type="ORF">C5167_013478</name>
</gene>
<evidence type="ECO:0000256" key="2">
    <source>
        <dbReference type="ARBA" id="ARBA00004370"/>
    </source>
</evidence>
<keyword evidence="9" id="KW-0472">Membrane</keyword>
<evidence type="ECO:0000256" key="5">
    <source>
        <dbReference type="ARBA" id="ARBA00022723"/>
    </source>
</evidence>